<comment type="similarity">
    <text evidence="1">Belongs to the FAD-dependent oxidoreductase family.</text>
</comment>
<evidence type="ECO:0000256" key="3">
    <source>
        <dbReference type="ARBA" id="ARBA00022827"/>
    </source>
</evidence>
<evidence type="ECO:0000313" key="7">
    <source>
        <dbReference type="Proteomes" id="UP000319257"/>
    </source>
</evidence>
<evidence type="ECO:0000313" key="6">
    <source>
        <dbReference type="EMBL" id="TPX18922.1"/>
    </source>
</evidence>
<evidence type="ECO:0000256" key="4">
    <source>
        <dbReference type="ARBA" id="ARBA00023002"/>
    </source>
</evidence>
<evidence type="ECO:0000256" key="1">
    <source>
        <dbReference type="ARBA" id="ARBA00006442"/>
    </source>
</evidence>
<dbReference type="PANTHER" id="PTHR43735">
    <property type="entry name" value="APOPTOSIS-INDUCING FACTOR 1"/>
    <property type="match status" value="1"/>
</dbReference>
<dbReference type="SUPFAM" id="SSF51905">
    <property type="entry name" value="FAD/NAD(P)-binding domain"/>
    <property type="match status" value="2"/>
</dbReference>
<dbReference type="AlphaFoldDB" id="A0A507B9C2"/>
<feature type="domain" description="FAD/NAD(P)-binding" evidence="5">
    <location>
        <begin position="4"/>
        <end position="289"/>
    </location>
</feature>
<dbReference type="PRINTS" id="PR00368">
    <property type="entry name" value="FADPNR"/>
</dbReference>
<sequence length="371" mass="39345">MSKTVVILGGSYAGLHIAHALLKNEKDLKVVLVSKNSHFYWNIASVRAIIPGIIKDEELFGSIEKALSRYPKDRYEFIVGGATASDFAAKTVTVTTKDGAEKQLSYDHLVLATGARCAGAESVPWKAAGTYEEAVELLHATQERVKAAGHFVVAGAGSTGVEAAAELGFEYGKDREVVLLCSDREVLGGDSIASNALAELKKLNVKVRTEARVESAARLPDGKTEIKLAGGGDPIVTDVYLPTFGLAPNSEFVDAKYLTDKKYASIDAEYRVKGAENVWAAGDIVSQPRAGFMITQKQAAGVAKNIGLVASGKQPTPVKLLPFDIYAVATGRSRGAGRAGSVKLLSFMVYMAKGKTLAVERMAGYIDGSVA</sequence>
<dbReference type="InterPro" id="IPR036188">
    <property type="entry name" value="FAD/NAD-bd_sf"/>
</dbReference>
<comment type="caution">
    <text evidence="6">The sequence shown here is derived from an EMBL/GenBank/DDBJ whole genome shotgun (WGS) entry which is preliminary data.</text>
</comment>
<keyword evidence="2" id="KW-0285">Flavoprotein</keyword>
<dbReference type="Gene3D" id="3.50.50.100">
    <property type="match status" value="1"/>
</dbReference>
<keyword evidence="3" id="KW-0274">FAD</keyword>
<dbReference type="InParanoid" id="A0A507B9C2"/>
<protein>
    <recommendedName>
        <fullName evidence="5">FAD/NAD(P)-binding domain-containing protein</fullName>
    </recommendedName>
</protein>
<evidence type="ECO:0000256" key="2">
    <source>
        <dbReference type="ARBA" id="ARBA00022630"/>
    </source>
</evidence>
<dbReference type="GO" id="GO:0005737">
    <property type="term" value="C:cytoplasm"/>
    <property type="evidence" value="ECO:0007669"/>
    <property type="project" value="TreeGrafter"/>
</dbReference>
<dbReference type="FunCoup" id="A0A507B9C2">
    <property type="interactions" value="368"/>
</dbReference>
<keyword evidence="7" id="KW-1185">Reference proteome</keyword>
<evidence type="ECO:0000259" key="5">
    <source>
        <dbReference type="Pfam" id="PF07992"/>
    </source>
</evidence>
<dbReference type="GO" id="GO:0050660">
    <property type="term" value="F:flavin adenine dinucleotide binding"/>
    <property type="evidence" value="ECO:0007669"/>
    <property type="project" value="TreeGrafter"/>
</dbReference>
<organism evidence="6 7">
    <name type="scientific">Thyridium curvatum</name>
    <dbReference type="NCBI Taxonomy" id="1093900"/>
    <lineage>
        <taxon>Eukaryota</taxon>
        <taxon>Fungi</taxon>
        <taxon>Dikarya</taxon>
        <taxon>Ascomycota</taxon>
        <taxon>Pezizomycotina</taxon>
        <taxon>Sordariomycetes</taxon>
        <taxon>Sordariomycetidae</taxon>
        <taxon>Thyridiales</taxon>
        <taxon>Thyridiaceae</taxon>
        <taxon>Thyridium</taxon>
    </lineage>
</organism>
<dbReference type="Pfam" id="PF07992">
    <property type="entry name" value="Pyr_redox_2"/>
    <property type="match status" value="1"/>
</dbReference>
<dbReference type="GeneID" id="41978847"/>
<dbReference type="Proteomes" id="UP000319257">
    <property type="component" value="Unassembled WGS sequence"/>
</dbReference>
<gene>
    <name evidence="6" type="ORF">E0L32_011400</name>
</gene>
<dbReference type="OrthoDB" id="202203at2759"/>
<dbReference type="EMBL" id="SKBQ01000105">
    <property type="protein sequence ID" value="TPX18922.1"/>
    <property type="molecule type" value="Genomic_DNA"/>
</dbReference>
<dbReference type="PANTHER" id="PTHR43735:SF3">
    <property type="entry name" value="FERROPTOSIS SUPPRESSOR PROTEIN 1"/>
    <property type="match status" value="1"/>
</dbReference>
<dbReference type="RefSeq" id="XP_031000633.1">
    <property type="nucleotide sequence ID" value="XM_031134125.1"/>
</dbReference>
<reference evidence="6 7" key="1">
    <citation type="submission" date="2019-06" db="EMBL/GenBank/DDBJ databases">
        <title>Draft genome sequence of the filamentous fungus Phialemoniopsis curvata isolated from diesel fuel.</title>
        <authorList>
            <person name="Varaljay V.A."/>
            <person name="Lyon W.J."/>
            <person name="Crouch A.L."/>
            <person name="Drake C.E."/>
            <person name="Hollomon J.M."/>
            <person name="Nadeau L.J."/>
            <person name="Nunn H.S."/>
            <person name="Stevenson B.S."/>
            <person name="Bojanowski C.L."/>
            <person name="Crookes-Goodson W.J."/>
        </authorList>
    </citation>
    <scope>NUCLEOTIDE SEQUENCE [LARGE SCALE GENOMIC DNA]</scope>
    <source>
        <strain evidence="6 7">D216</strain>
    </source>
</reference>
<dbReference type="GO" id="GO:0004174">
    <property type="term" value="F:electron-transferring-flavoprotein dehydrogenase activity"/>
    <property type="evidence" value="ECO:0007669"/>
    <property type="project" value="TreeGrafter"/>
</dbReference>
<name>A0A507B9C2_9PEZI</name>
<keyword evidence="4" id="KW-0560">Oxidoreductase</keyword>
<proteinExistence type="inferred from homology"/>
<dbReference type="InterPro" id="IPR023753">
    <property type="entry name" value="FAD/NAD-binding_dom"/>
</dbReference>
<accession>A0A507B9C2</accession>
<dbReference type="STRING" id="1093900.A0A507B9C2"/>